<feature type="compositionally biased region" description="Polar residues" evidence="12">
    <location>
        <begin position="40"/>
        <end position="55"/>
    </location>
</feature>
<evidence type="ECO:0000256" key="8">
    <source>
        <dbReference type="ARBA" id="ARBA00022801"/>
    </source>
</evidence>
<sequence length="274" mass="29611">MASVGLQVPQQHHDILRLFGGVLSGAEAVKLSSLFPKSESPYTSADDSEASSQAPRLTRKRKLPLAQSATAAAACGACATTFVSACSLPTDKGAFTLRAYRHIGPKRSHEPVVMVAGEAKGEGVFVRVHDQCQTSEVLGSRRCDCKEQLDAALRHIQEHGGAVIYLQQEGRGIGLANKVAAYALQDGGLDTVDANRHLGFADDERSYECVPYILEDMGVKSVRLMTNNPFKVASLRALGVRVLDSVPVVVPTHEDNERYMRSKVERMGHLIDGL</sequence>
<keyword evidence="7" id="KW-0547">Nucleotide-binding</keyword>
<comment type="similarity">
    <text evidence="3">In the N-terminal section; belongs to the DHBP synthase family.</text>
</comment>
<dbReference type="Gene3D" id="3.40.50.10990">
    <property type="entry name" value="GTP cyclohydrolase II"/>
    <property type="match status" value="1"/>
</dbReference>
<keyword evidence="8 14" id="KW-0378">Hydrolase</keyword>
<dbReference type="PANTHER" id="PTHR21327">
    <property type="entry name" value="GTP CYCLOHYDROLASE II-RELATED"/>
    <property type="match status" value="1"/>
</dbReference>
<dbReference type="GO" id="GO:0009231">
    <property type="term" value="P:riboflavin biosynthetic process"/>
    <property type="evidence" value="ECO:0007669"/>
    <property type="project" value="UniProtKB-KW"/>
</dbReference>
<feature type="region of interest" description="Disordered" evidence="12">
    <location>
        <begin position="37"/>
        <end position="58"/>
    </location>
</feature>
<dbReference type="InterPro" id="IPR032677">
    <property type="entry name" value="GTP_cyclohydro_II"/>
</dbReference>
<evidence type="ECO:0000256" key="9">
    <source>
        <dbReference type="ARBA" id="ARBA00022833"/>
    </source>
</evidence>
<dbReference type="NCBIfam" id="NF001591">
    <property type="entry name" value="PRK00393.1"/>
    <property type="match status" value="1"/>
</dbReference>
<dbReference type="GO" id="GO:0008686">
    <property type="term" value="F:3,4-dihydroxy-2-butanone-4-phosphate synthase activity"/>
    <property type="evidence" value="ECO:0007669"/>
    <property type="project" value="TreeGrafter"/>
</dbReference>
<evidence type="ECO:0000256" key="5">
    <source>
        <dbReference type="ARBA" id="ARBA00022619"/>
    </source>
</evidence>
<evidence type="ECO:0000256" key="7">
    <source>
        <dbReference type="ARBA" id="ARBA00022741"/>
    </source>
</evidence>
<proteinExistence type="inferred from homology"/>
<dbReference type="GO" id="GO:0003935">
    <property type="term" value="F:GTP cyclohydrolase II activity"/>
    <property type="evidence" value="ECO:0007669"/>
    <property type="project" value="UniProtKB-EC"/>
</dbReference>
<evidence type="ECO:0000313" key="14">
    <source>
        <dbReference type="EMBL" id="KAG5191024.1"/>
    </source>
</evidence>
<dbReference type="HAMAP" id="MF_00179">
    <property type="entry name" value="RibA"/>
    <property type="match status" value="1"/>
</dbReference>
<dbReference type="OrthoDB" id="60371at2759"/>
<dbReference type="SUPFAM" id="SSF142695">
    <property type="entry name" value="RibA-like"/>
    <property type="match status" value="1"/>
</dbReference>
<dbReference type="CDD" id="cd00641">
    <property type="entry name" value="GTP_cyclohydro2"/>
    <property type="match status" value="1"/>
</dbReference>
<dbReference type="AlphaFoldDB" id="A0A835ZEW2"/>
<dbReference type="Proteomes" id="UP000664859">
    <property type="component" value="Unassembled WGS sequence"/>
</dbReference>
<comment type="catalytic activity">
    <reaction evidence="11">
        <text>GTP + 4 H2O = 2,5-diamino-6-hydroxy-4-(5-phosphoribosylamino)-pyrimidine + formate + 2 phosphate + 3 H(+)</text>
        <dbReference type="Rhea" id="RHEA:23704"/>
        <dbReference type="ChEBI" id="CHEBI:15377"/>
        <dbReference type="ChEBI" id="CHEBI:15378"/>
        <dbReference type="ChEBI" id="CHEBI:15740"/>
        <dbReference type="ChEBI" id="CHEBI:37565"/>
        <dbReference type="ChEBI" id="CHEBI:43474"/>
        <dbReference type="ChEBI" id="CHEBI:58614"/>
        <dbReference type="EC" id="3.5.4.25"/>
    </reaction>
</comment>
<comment type="cofactor">
    <cofactor evidence="1">
        <name>Zn(2+)</name>
        <dbReference type="ChEBI" id="CHEBI:29105"/>
    </cofactor>
</comment>
<dbReference type="Pfam" id="PF00925">
    <property type="entry name" value="GTP_cyclohydro2"/>
    <property type="match status" value="1"/>
</dbReference>
<protein>
    <recommendedName>
        <fullName evidence="4">GTP cyclohydrolase II</fullName>
        <ecNumber evidence="4">3.5.4.25</ecNumber>
    </recommendedName>
</protein>
<reference evidence="14" key="1">
    <citation type="submission" date="2021-02" db="EMBL/GenBank/DDBJ databases">
        <title>First Annotated Genome of the Yellow-green Alga Tribonema minus.</title>
        <authorList>
            <person name="Mahan K.M."/>
        </authorList>
    </citation>
    <scope>NUCLEOTIDE SEQUENCE</scope>
    <source>
        <strain evidence="14">UTEX B ZZ1240</strain>
    </source>
</reference>
<evidence type="ECO:0000256" key="3">
    <source>
        <dbReference type="ARBA" id="ARBA00005520"/>
    </source>
</evidence>
<feature type="domain" description="GTP cyclohydrolase II" evidence="13">
    <location>
        <begin position="85"/>
        <end position="247"/>
    </location>
</feature>
<evidence type="ECO:0000256" key="6">
    <source>
        <dbReference type="ARBA" id="ARBA00022723"/>
    </source>
</evidence>
<evidence type="ECO:0000256" key="1">
    <source>
        <dbReference type="ARBA" id="ARBA00001947"/>
    </source>
</evidence>
<dbReference type="GO" id="GO:0005829">
    <property type="term" value="C:cytosol"/>
    <property type="evidence" value="ECO:0007669"/>
    <property type="project" value="TreeGrafter"/>
</dbReference>
<dbReference type="InterPro" id="IPR000926">
    <property type="entry name" value="RibA"/>
</dbReference>
<comment type="pathway">
    <text evidence="2">Cofactor biosynthesis; riboflavin biosynthesis; 5-amino-6-(D-ribitylamino)uracil from GTP: step 1/4.</text>
</comment>
<name>A0A835ZEW2_9STRA</name>
<keyword evidence="15" id="KW-1185">Reference proteome</keyword>
<evidence type="ECO:0000256" key="11">
    <source>
        <dbReference type="ARBA" id="ARBA00049295"/>
    </source>
</evidence>
<dbReference type="InterPro" id="IPR036144">
    <property type="entry name" value="RibA-like_sf"/>
</dbReference>
<dbReference type="GO" id="GO:0005525">
    <property type="term" value="F:GTP binding"/>
    <property type="evidence" value="ECO:0007669"/>
    <property type="project" value="UniProtKB-KW"/>
</dbReference>
<evidence type="ECO:0000256" key="2">
    <source>
        <dbReference type="ARBA" id="ARBA00004853"/>
    </source>
</evidence>
<evidence type="ECO:0000313" key="15">
    <source>
        <dbReference type="Proteomes" id="UP000664859"/>
    </source>
</evidence>
<evidence type="ECO:0000259" key="13">
    <source>
        <dbReference type="Pfam" id="PF00925"/>
    </source>
</evidence>
<gene>
    <name evidence="14" type="ORF">JKP88DRAFT_197145</name>
</gene>
<keyword evidence="9" id="KW-0862">Zinc</keyword>
<accession>A0A835ZEW2</accession>
<evidence type="ECO:0000256" key="4">
    <source>
        <dbReference type="ARBA" id="ARBA00012762"/>
    </source>
</evidence>
<evidence type="ECO:0000256" key="12">
    <source>
        <dbReference type="SAM" id="MobiDB-lite"/>
    </source>
</evidence>
<dbReference type="EC" id="3.5.4.25" evidence="4"/>
<organism evidence="14 15">
    <name type="scientific">Tribonema minus</name>
    <dbReference type="NCBI Taxonomy" id="303371"/>
    <lineage>
        <taxon>Eukaryota</taxon>
        <taxon>Sar</taxon>
        <taxon>Stramenopiles</taxon>
        <taxon>Ochrophyta</taxon>
        <taxon>PX clade</taxon>
        <taxon>Xanthophyceae</taxon>
        <taxon>Tribonematales</taxon>
        <taxon>Tribonemataceae</taxon>
        <taxon>Tribonema</taxon>
    </lineage>
</organism>
<dbReference type="PANTHER" id="PTHR21327:SF47">
    <property type="entry name" value="GTP CYCLOHYDROLASE II DOMAIN-CONTAINING PROTEIN"/>
    <property type="match status" value="1"/>
</dbReference>
<dbReference type="GO" id="GO:0046872">
    <property type="term" value="F:metal ion binding"/>
    <property type="evidence" value="ECO:0007669"/>
    <property type="project" value="UniProtKB-KW"/>
</dbReference>
<keyword evidence="6" id="KW-0479">Metal-binding</keyword>
<keyword evidence="5" id="KW-0686">Riboflavin biosynthesis</keyword>
<dbReference type="EMBL" id="JAFCMP010000024">
    <property type="protein sequence ID" value="KAG5191024.1"/>
    <property type="molecule type" value="Genomic_DNA"/>
</dbReference>
<dbReference type="FunFam" id="3.40.50.10990:FF:000001">
    <property type="entry name" value="Riboflavin biosynthesis protein RibBA"/>
    <property type="match status" value="1"/>
</dbReference>
<keyword evidence="10" id="KW-0342">GTP-binding</keyword>
<comment type="caution">
    <text evidence="14">The sequence shown here is derived from an EMBL/GenBank/DDBJ whole genome shotgun (WGS) entry which is preliminary data.</text>
</comment>
<evidence type="ECO:0000256" key="10">
    <source>
        <dbReference type="ARBA" id="ARBA00023134"/>
    </source>
</evidence>